<evidence type="ECO:0000313" key="3">
    <source>
        <dbReference type="Proteomes" id="UP000033651"/>
    </source>
</evidence>
<keyword evidence="1" id="KW-0446">Lipid-binding</keyword>
<gene>
    <name evidence="2" type="ORF">VI08_07825</name>
</gene>
<dbReference type="PROSITE" id="PS51482">
    <property type="entry name" value="DEGV"/>
    <property type="match status" value="1"/>
</dbReference>
<keyword evidence="3" id="KW-1185">Reference proteome</keyword>
<accession>A0A0F3KW07</accession>
<dbReference type="InterPro" id="IPR003797">
    <property type="entry name" value="DegV"/>
</dbReference>
<dbReference type="Pfam" id="PF02645">
    <property type="entry name" value="DegV"/>
    <property type="match status" value="1"/>
</dbReference>
<evidence type="ECO:0000313" key="2">
    <source>
        <dbReference type="EMBL" id="KJV35460.1"/>
    </source>
</evidence>
<dbReference type="NCBIfam" id="TIGR00762">
    <property type="entry name" value="DegV"/>
    <property type="match status" value="1"/>
</dbReference>
<dbReference type="Gene3D" id="3.30.1180.10">
    <property type="match status" value="1"/>
</dbReference>
<dbReference type="InterPro" id="IPR043168">
    <property type="entry name" value="DegV_C"/>
</dbReference>
<dbReference type="RefSeq" id="WP_045829011.1">
    <property type="nucleotide sequence ID" value="NZ_JZRB01000015.1"/>
</dbReference>
<dbReference type="PATRIC" id="fig|345309.4.peg.779"/>
<name>A0A0F3KW07_9GAMM</name>
<dbReference type="PANTHER" id="PTHR33434">
    <property type="entry name" value="DEGV DOMAIN-CONTAINING PROTEIN DR_1986-RELATED"/>
    <property type="match status" value="1"/>
</dbReference>
<dbReference type="InterPro" id="IPR050270">
    <property type="entry name" value="DegV_domain_contain"/>
</dbReference>
<dbReference type="Proteomes" id="UP000033651">
    <property type="component" value="Unassembled WGS sequence"/>
</dbReference>
<dbReference type="GO" id="GO:0008289">
    <property type="term" value="F:lipid binding"/>
    <property type="evidence" value="ECO:0007669"/>
    <property type="project" value="UniProtKB-KW"/>
</dbReference>
<evidence type="ECO:0000256" key="1">
    <source>
        <dbReference type="ARBA" id="ARBA00023121"/>
    </source>
</evidence>
<dbReference type="SUPFAM" id="SSF82549">
    <property type="entry name" value="DAK1/DegV-like"/>
    <property type="match status" value="1"/>
</dbReference>
<proteinExistence type="predicted"/>
<dbReference type="AlphaFoldDB" id="A0A0F3KW07"/>
<dbReference type="PANTHER" id="PTHR33434:SF2">
    <property type="entry name" value="FATTY ACID-BINDING PROTEIN TM_1468"/>
    <property type="match status" value="1"/>
</dbReference>
<dbReference type="EMBL" id="JZRB01000015">
    <property type="protein sequence ID" value="KJV35460.1"/>
    <property type="molecule type" value="Genomic_DNA"/>
</dbReference>
<sequence length="314" mass="34295">MRIGVAIDAAVDVPQDFVERNGVAVMPITVKVDNHRFKDDRDPAEILRFRDQKLGSRSQSAETEPSSVEDVQNLFLGRMVKDYDCVVCLTIMATRSPIHDNVIKASFAILKNYRPIREAAGISGPFLMRVVDTRNIFAGSAPAVAEAVRMIQAGKSPAEVRERAAHIADCSYGYMLPRDLNYLRSRARSKGDRSVSFLSSMLGTALDIKPILRAHRGETGPVGKVRGFEHGAQVLFEYAAKRVQAGLLVPCLSLSYGGELDEMRNLPGYTALTRICGDAGVEMLETPMSITGMVNVGEGAMTLGFASEEHVAEF</sequence>
<organism evidence="2 3">
    <name type="scientific">Luteibacter yeojuensis</name>
    <dbReference type="NCBI Taxonomy" id="345309"/>
    <lineage>
        <taxon>Bacteria</taxon>
        <taxon>Pseudomonadati</taxon>
        <taxon>Pseudomonadota</taxon>
        <taxon>Gammaproteobacteria</taxon>
        <taxon>Lysobacterales</taxon>
        <taxon>Rhodanobacteraceae</taxon>
        <taxon>Luteibacter</taxon>
    </lineage>
</organism>
<protein>
    <submittedName>
        <fullName evidence="2">DegV domain-containing protein</fullName>
    </submittedName>
</protein>
<reference evidence="2 3" key="1">
    <citation type="submission" date="2015-03" db="EMBL/GenBank/DDBJ databases">
        <title>Draft genome sequence of Luteibacter yeojuensis strain SU11.</title>
        <authorList>
            <person name="Sulaiman J."/>
            <person name="Priya K."/>
            <person name="Chan K.-G."/>
        </authorList>
    </citation>
    <scope>NUCLEOTIDE SEQUENCE [LARGE SCALE GENOMIC DNA]</scope>
    <source>
        <strain evidence="2 3">SU11</strain>
    </source>
</reference>
<comment type="caution">
    <text evidence="2">The sequence shown here is derived from an EMBL/GenBank/DDBJ whole genome shotgun (WGS) entry which is preliminary data.</text>
</comment>
<dbReference type="Gene3D" id="3.40.50.10170">
    <property type="match status" value="1"/>
</dbReference>